<dbReference type="GO" id="GO:0016747">
    <property type="term" value="F:acyltransferase activity, transferring groups other than amino-acyl groups"/>
    <property type="evidence" value="ECO:0007669"/>
    <property type="project" value="InterPro"/>
</dbReference>
<protein>
    <submittedName>
        <fullName evidence="3">Acyltransferase family protein</fullName>
    </submittedName>
</protein>
<proteinExistence type="predicted"/>
<keyword evidence="1" id="KW-0812">Transmembrane</keyword>
<evidence type="ECO:0000313" key="3">
    <source>
        <dbReference type="EMBL" id="MTT76792.1"/>
    </source>
</evidence>
<accession>A0A7X2XHI6</accession>
<sequence>MNKKESNILNIMQCIAVLLVVAGHSIETPSPSLFWQYVHKFIYSFHMPLFMLLSGYLFFHSRYSNFLDHIKKKASRLLVPYVIISSLFFLPRVLLNNFNSVKVQFSCSAFLNNLIYPWDNVITQFWFLPTLFLLFLIAPILKYSNNSIVDACCLIVGVLVHCYSLFSDIKIFNITGVLFYMVYFILGYMIAKYKAVLQRFVYYNCQTLIIIAVLNTAYLILESNDAIKFLLSLVNSYFVMLTAIFYVNKEYKFLDFCNGYYYHIYLLSWLPLKIVIILGYKILHINSEFLYLIEFIAGVFIPLKLKAVTNLLLRK</sequence>
<dbReference type="Pfam" id="PF01757">
    <property type="entry name" value="Acyl_transf_3"/>
    <property type="match status" value="1"/>
</dbReference>
<feature type="transmembrane region" description="Helical" evidence="1">
    <location>
        <begin position="227"/>
        <end position="248"/>
    </location>
</feature>
<evidence type="ECO:0000313" key="5">
    <source>
        <dbReference type="Proteomes" id="UP000443070"/>
    </source>
</evidence>
<dbReference type="EMBL" id="WNBM01000011">
    <property type="protein sequence ID" value="MTT76792.1"/>
    <property type="molecule type" value="Genomic_DNA"/>
</dbReference>
<feature type="transmembrane region" description="Helical" evidence="1">
    <location>
        <begin position="121"/>
        <end position="141"/>
    </location>
</feature>
<dbReference type="Proteomes" id="UP000443070">
    <property type="component" value="Unassembled WGS sequence"/>
</dbReference>
<dbReference type="EMBL" id="WNBW01000012">
    <property type="protein sequence ID" value="MTU04865.1"/>
    <property type="molecule type" value="Genomic_DNA"/>
</dbReference>
<keyword evidence="3" id="KW-0808">Transferase</keyword>
<feature type="transmembrane region" description="Helical" evidence="1">
    <location>
        <begin position="289"/>
        <end position="313"/>
    </location>
</feature>
<feature type="transmembrane region" description="Helical" evidence="1">
    <location>
        <begin position="148"/>
        <end position="166"/>
    </location>
</feature>
<reference evidence="5 6" key="1">
    <citation type="journal article" date="2019" name="Nat. Med.">
        <title>A library of human gut bacterial isolates paired with longitudinal multiomics data enables mechanistic microbiome research.</title>
        <authorList>
            <person name="Poyet M."/>
            <person name="Groussin M."/>
            <person name="Gibbons S.M."/>
            <person name="Avila-Pacheco J."/>
            <person name="Jiang X."/>
            <person name="Kearney S.M."/>
            <person name="Perrotta A.R."/>
            <person name="Berdy B."/>
            <person name="Zhao S."/>
            <person name="Lieberman T.D."/>
            <person name="Swanson P.K."/>
            <person name="Smith M."/>
            <person name="Roesemann S."/>
            <person name="Alexander J.E."/>
            <person name="Rich S.A."/>
            <person name="Livny J."/>
            <person name="Vlamakis H."/>
            <person name="Clish C."/>
            <person name="Bullock K."/>
            <person name="Deik A."/>
            <person name="Scott J."/>
            <person name="Pierce K.A."/>
            <person name="Xavier R.J."/>
            <person name="Alm E.J."/>
        </authorList>
    </citation>
    <scope>NUCLEOTIDE SEQUENCE [LARGE SCALE GENOMIC DNA]</scope>
    <source>
        <strain evidence="3 6">BIOML-A13</strain>
        <strain evidence="4 5">BIOML-A3</strain>
    </source>
</reference>
<organism evidence="3 6">
    <name type="scientific">Phascolarctobacterium faecium</name>
    <dbReference type="NCBI Taxonomy" id="33025"/>
    <lineage>
        <taxon>Bacteria</taxon>
        <taxon>Bacillati</taxon>
        <taxon>Bacillota</taxon>
        <taxon>Negativicutes</taxon>
        <taxon>Acidaminococcales</taxon>
        <taxon>Acidaminococcaceae</taxon>
        <taxon>Phascolarctobacterium</taxon>
    </lineage>
</organism>
<keyword evidence="3" id="KW-0012">Acyltransferase</keyword>
<dbReference type="AlphaFoldDB" id="A0A7X2XHI6"/>
<dbReference type="InterPro" id="IPR052734">
    <property type="entry name" value="Nod_factor_acetyltransferase"/>
</dbReference>
<evidence type="ECO:0000313" key="4">
    <source>
        <dbReference type="EMBL" id="MTU04865.1"/>
    </source>
</evidence>
<comment type="caution">
    <text evidence="3">The sequence shown here is derived from an EMBL/GenBank/DDBJ whole genome shotgun (WGS) entry which is preliminary data.</text>
</comment>
<keyword evidence="1" id="KW-0472">Membrane</keyword>
<gene>
    <name evidence="3" type="ORF">GMD11_11075</name>
    <name evidence="4" type="ORF">GMD18_10745</name>
</gene>
<dbReference type="Proteomes" id="UP000484547">
    <property type="component" value="Unassembled WGS sequence"/>
</dbReference>
<keyword evidence="5" id="KW-1185">Reference proteome</keyword>
<feature type="transmembrane region" description="Helical" evidence="1">
    <location>
        <begin position="200"/>
        <end position="221"/>
    </location>
</feature>
<feature type="domain" description="Acyltransferase 3" evidence="2">
    <location>
        <begin position="9"/>
        <end position="300"/>
    </location>
</feature>
<evidence type="ECO:0000256" key="1">
    <source>
        <dbReference type="SAM" id="Phobius"/>
    </source>
</evidence>
<dbReference type="OrthoDB" id="6623990at2"/>
<dbReference type="RefSeq" id="WP_149877451.1">
    <property type="nucleotide sequence ID" value="NZ_CP061002.1"/>
</dbReference>
<feature type="transmembrane region" description="Helical" evidence="1">
    <location>
        <begin position="41"/>
        <end position="58"/>
    </location>
</feature>
<feature type="transmembrane region" description="Helical" evidence="1">
    <location>
        <begin position="172"/>
        <end position="191"/>
    </location>
</feature>
<name>A0A7X2XHI6_9FIRM</name>
<feature type="transmembrane region" description="Helical" evidence="1">
    <location>
        <begin position="260"/>
        <end position="283"/>
    </location>
</feature>
<feature type="transmembrane region" description="Helical" evidence="1">
    <location>
        <begin position="78"/>
        <end position="95"/>
    </location>
</feature>
<keyword evidence="1" id="KW-1133">Transmembrane helix</keyword>
<evidence type="ECO:0000259" key="2">
    <source>
        <dbReference type="Pfam" id="PF01757"/>
    </source>
</evidence>
<dbReference type="InterPro" id="IPR002656">
    <property type="entry name" value="Acyl_transf_3_dom"/>
</dbReference>
<dbReference type="PANTHER" id="PTHR37312">
    <property type="entry name" value="MEMBRANE-BOUND ACYLTRANSFERASE YKRP-RELATED"/>
    <property type="match status" value="1"/>
</dbReference>
<dbReference type="PANTHER" id="PTHR37312:SF1">
    <property type="entry name" value="MEMBRANE-BOUND ACYLTRANSFERASE YKRP-RELATED"/>
    <property type="match status" value="1"/>
</dbReference>
<evidence type="ECO:0000313" key="6">
    <source>
        <dbReference type="Proteomes" id="UP000484547"/>
    </source>
</evidence>